<dbReference type="RefSeq" id="WP_188816972.1">
    <property type="nucleotide sequence ID" value="NZ_BMOF01000015.1"/>
</dbReference>
<organism evidence="2 3">
    <name type="scientific">Calditerricola satsumensis</name>
    <dbReference type="NCBI Taxonomy" id="373054"/>
    <lineage>
        <taxon>Bacteria</taxon>
        <taxon>Bacillati</taxon>
        <taxon>Bacillota</taxon>
        <taxon>Bacilli</taxon>
        <taxon>Bacillales</taxon>
        <taxon>Bacillaceae</taxon>
        <taxon>Calditerricola</taxon>
    </lineage>
</organism>
<dbReference type="InterPro" id="IPR013096">
    <property type="entry name" value="Cupin_2"/>
</dbReference>
<evidence type="ECO:0000313" key="3">
    <source>
        <dbReference type="Proteomes" id="UP000637720"/>
    </source>
</evidence>
<reference evidence="2" key="2">
    <citation type="submission" date="2020-09" db="EMBL/GenBank/DDBJ databases">
        <authorList>
            <person name="Sun Q."/>
            <person name="Ohkuma M."/>
        </authorList>
    </citation>
    <scope>NUCLEOTIDE SEQUENCE</scope>
    <source>
        <strain evidence="2">JCM 14719</strain>
    </source>
</reference>
<comment type="caution">
    <text evidence="2">The sequence shown here is derived from an EMBL/GenBank/DDBJ whole genome shotgun (WGS) entry which is preliminary data.</text>
</comment>
<dbReference type="InterPro" id="IPR014710">
    <property type="entry name" value="RmlC-like_jellyroll"/>
</dbReference>
<dbReference type="InterPro" id="IPR011051">
    <property type="entry name" value="RmlC_Cupin_sf"/>
</dbReference>
<name>A0A8J3FAM5_9BACI</name>
<dbReference type="SUPFAM" id="SSF51182">
    <property type="entry name" value="RmlC-like cupins"/>
    <property type="match status" value="1"/>
</dbReference>
<feature type="domain" description="Cupin type-2" evidence="1">
    <location>
        <begin position="53"/>
        <end position="93"/>
    </location>
</feature>
<reference evidence="2" key="1">
    <citation type="journal article" date="2014" name="Int. J. Syst. Evol. Microbiol.">
        <title>Complete genome sequence of Corynebacterium casei LMG S-19264T (=DSM 44701T), isolated from a smear-ripened cheese.</title>
        <authorList>
            <consortium name="US DOE Joint Genome Institute (JGI-PGF)"/>
            <person name="Walter F."/>
            <person name="Albersmeier A."/>
            <person name="Kalinowski J."/>
            <person name="Ruckert C."/>
        </authorList>
    </citation>
    <scope>NUCLEOTIDE SEQUENCE</scope>
    <source>
        <strain evidence="2">JCM 14719</strain>
    </source>
</reference>
<proteinExistence type="predicted"/>
<protein>
    <recommendedName>
        <fullName evidence="1">Cupin type-2 domain-containing protein</fullName>
    </recommendedName>
</protein>
<evidence type="ECO:0000259" key="1">
    <source>
        <dbReference type="Pfam" id="PF07883"/>
    </source>
</evidence>
<gene>
    <name evidence="2" type="ORF">GCM10007043_10240</name>
</gene>
<evidence type="ECO:0000313" key="2">
    <source>
        <dbReference type="EMBL" id="GGJ98254.1"/>
    </source>
</evidence>
<keyword evidence="3" id="KW-1185">Reference proteome</keyword>
<accession>A0A8J3FAM5</accession>
<dbReference type="Proteomes" id="UP000637720">
    <property type="component" value="Unassembled WGS sequence"/>
</dbReference>
<dbReference type="AlphaFoldDB" id="A0A8J3FAM5"/>
<dbReference type="EMBL" id="BMOF01000015">
    <property type="protein sequence ID" value="GGJ98254.1"/>
    <property type="molecule type" value="Genomic_DNA"/>
</dbReference>
<dbReference type="Pfam" id="PF07883">
    <property type="entry name" value="Cupin_2"/>
    <property type="match status" value="1"/>
</dbReference>
<dbReference type="Gene3D" id="2.60.120.10">
    <property type="entry name" value="Jelly Rolls"/>
    <property type="match status" value="1"/>
</dbReference>
<sequence length="104" mass="11436">MAIAKTQHRLADYLTDNQVELIHVSDVLKHFVINLKRGERKACGGAFHPEVSFYVVEGEGTISIGDEAHEVKAGDLLICPQGKPHAFTASSDKFSIFVSLPMKQ</sequence>